<evidence type="ECO:0000256" key="4">
    <source>
        <dbReference type="ARBA" id="ARBA00022741"/>
    </source>
</evidence>
<proteinExistence type="inferred from homology"/>
<dbReference type="SUPFAM" id="SSF47473">
    <property type="entry name" value="EF-hand"/>
    <property type="match status" value="1"/>
</dbReference>
<evidence type="ECO:0000259" key="11">
    <source>
        <dbReference type="PROSITE" id="PS50003"/>
    </source>
</evidence>
<dbReference type="PROSITE" id="PS00108">
    <property type="entry name" value="PROTEIN_KINASE_ST"/>
    <property type="match status" value="1"/>
</dbReference>
<dbReference type="InterPro" id="IPR018247">
    <property type="entry name" value="EF_Hand_1_Ca_BS"/>
</dbReference>
<keyword evidence="6" id="KW-0106">Calcium</keyword>
<dbReference type="CDD" id="cd00051">
    <property type="entry name" value="EFh"/>
    <property type="match status" value="1"/>
</dbReference>
<dbReference type="InterPro" id="IPR008271">
    <property type="entry name" value="Ser/Thr_kinase_AS"/>
</dbReference>
<evidence type="ECO:0000256" key="10">
    <source>
        <dbReference type="SAM" id="MobiDB-lite"/>
    </source>
</evidence>
<dbReference type="GO" id="GO:0005509">
    <property type="term" value="F:calcium ion binding"/>
    <property type="evidence" value="ECO:0007669"/>
    <property type="project" value="InterPro"/>
</dbReference>
<dbReference type="InterPro" id="IPR002048">
    <property type="entry name" value="EF_hand_dom"/>
</dbReference>
<dbReference type="PROSITE" id="PS50003">
    <property type="entry name" value="PH_DOMAIN"/>
    <property type="match status" value="1"/>
</dbReference>
<keyword evidence="3" id="KW-0808">Transferase</keyword>
<dbReference type="Gene3D" id="1.10.510.10">
    <property type="entry name" value="Transferase(Phosphotransferase) domain 1"/>
    <property type="match status" value="1"/>
</dbReference>
<dbReference type="GO" id="GO:0005524">
    <property type="term" value="F:ATP binding"/>
    <property type="evidence" value="ECO:0007669"/>
    <property type="project" value="UniProtKB-UniRule"/>
</dbReference>
<dbReference type="PROSITE" id="PS00107">
    <property type="entry name" value="PROTEIN_KINASE_ATP"/>
    <property type="match status" value="1"/>
</dbReference>
<evidence type="ECO:0000256" key="6">
    <source>
        <dbReference type="ARBA" id="ARBA00022837"/>
    </source>
</evidence>
<dbReference type="InterPro" id="IPR011993">
    <property type="entry name" value="PH-like_dom_sf"/>
</dbReference>
<keyword evidence="7 9" id="KW-0067">ATP-binding</keyword>
<dbReference type="InterPro" id="IPR011009">
    <property type="entry name" value="Kinase-like_dom_sf"/>
</dbReference>
<feature type="domain" description="PH" evidence="11">
    <location>
        <begin position="381"/>
        <end position="479"/>
    </location>
</feature>
<dbReference type="Gene3D" id="2.30.29.30">
    <property type="entry name" value="Pleckstrin-homology domain (PH domain)/Phosphotyrosine-binding domain (PTB)"/>
    <property type="match status" value="1"/>
</dbReference>
<dbReference type="SMART" id="SM00233">
    <property type="entry name" value="PH"/>
    <property type="match status" value="1"/>
</dbReference>
<keyword evidence="2" id="KW-0723">Serine/threonine-protein kinase</keyword>
<evidence type="ECO:0008006" key="16">
    <source>
        <dbReference type="Google" id="ProtNLM"/>
    </source>
</evidence>
<dbReference type="PROSITE" id="PS00018">
    <property type="entry name" value="EF_HAND_1"/>
    <property type="match status" value="1"/>
</dbReference>
<organism evidence="14 15">
    <name type="scientific">Euplotes crassus</name>
    <dbReference type="NCBI Taxonomy" id="5936"/>
    <lineage>
        <taxon>Eukaryota</taxon>
        <taxon>Sar</taxon>
        <taxon>Alveolata</taxon>
        <taxon>Ciliophora</taxon>
        <taxon>Intramacronucleata</taxon>
        <taxon>Spirotrichea</taxon>
        <taxon>Hypotrichia</taxon>
        <taxon>Euplotida</taxon>
        <taxon>Euplotidae</taxon>
        <taxon>Moneuplotes</taxon>
    </lineage>
</organism>
<protein>
    <recommendedName>
        <fullName evidence="16">Calmodulin</fullName>
    </recommendedName>
</protein>
<feature type="binding site" evidence="9">
    <location>
        <position position="516"/>
    </location>
    <ligand>
        <name>ATP</name>
        <dbReference type="ChEBI" id="CHEBI:30616"/>
    </ligand>
</feature>
<evidence type="ECO:0000256" key="2">
    <source>
        <dbReference type="ARBA" id="ARBA00022527"/>
    </source>
</evidence>
<evidence type="ECO:0000256" key="9">
    <source>
        <dbReference type="PROSITE-ProRule" id="PRU10141"/>
    </source>
</evidence>
<dbReference type="PROSITE" id="PS50011">
    <property type="entry name" value="PROTEIN_KINASE_DOM"/>
    <property type="match status" value="1"/>
</dbReference>
<keyword evidence="15" id="KW-1185">Reference proteome</keyword>
<feature type="domain" description="EF-hand" evidence="13">
    <location>
        <begin position="101"/>
        <end position="136"/>
    </location>
</feature>
<comment type="similarity">
    <text evidence="8">Belongs to the protein kinase superfamily. Ser/Thr protein kinase family. CDPK subfamily.</text>
</comment>
<dbReference type="InterPro" id="IPR011992">
    <property type="entry name" value="EF-hand-dom_pair"/>
</dbReference>
<dbReference type="FunFam" id="3.30.200.20:FF:000003">
    <property type="entry name" value="Non-specific serine/threonine protein kinase"/>
    <property type="match status" value="1"/>
</dbReference>
<keyword evidence="4 9" id="KW-0547">Nucleotide-binding</keyword>
<dbReference type="CDD" id="cd05117">
    <property type="entry name" value="STKc_CAMK"/>
    <property type="match status" value="1"/>
</dbReference>
<gene>
    <name evidence="14" type="ORF">ECRASSUSDP1_LOCUS26664</name>
</gene>
<evidence type="ECO:0000256" key="7">
    <source>
        <dbReference type="ARBA" id="ARBA00022840"/>
    </source>
</evidence>
<evidence type="ECO:0000313" key="14">
    <source>
        <dbReference type="EMBL" id="CAI2385119.1"/>
    </source>
</evidence>
<accession>A0AAD1Y5M5</accession>
<feature type="domain" description="Protein kinase" evidence="12">
    <location>
        <begin position="487"/>
        <end position="745"/>
    </location>
</feature>
<dbReference type="Pfam" id="PF00069">
    <property type="entry name" value="Pkinase"/>
    <property type="match status" value="1"/>
</dbReference>
<dbReference type="InterPro" id="IPR000719">
    <property type="entry name" value="Prot_kinase_dom"/>
</dbReference>
<dbReference type="PANTHER" id="PTHR24347">
    <property type="entry name" value="SERINE/THREONINE-PROTEIN KINASE"/>
    <property type="match status" value="1"/>
</dbReference>
<dbReference type="SMART" id="SM00054">
    <property type="entry name" value="EFh"/>
    <property type="match status" value="2"/>
</dbReference>
<comment type="subunit">
    <text evidence="1">Monomer.</text>
</comment>
<dbReference type="GO" id="GO:0004674">
    <property type="term" value="F:protein serine/threonine kinase activity"/>
    <property type="evidence" value="ECO:0007669"/>
    <property type="project" value="UniProtKB-KW"/>
</dbReference>
<dbReference type="SUPFAM" id="SSF50729">
    <property type="entry name" value="PH domain-like"/>
    <property type="match status" value="1"/>
</dbReference>
<evidence type="ECO:0000313" key="15">
    <source>
        <dbReference type="Proteomes" id="UP001295684"/>
    </source>
</evidence>
<dbReference type="InterPro" id="IPR017441">
    <property type="entry name" value="Protein_kinase_ATP_BS"/>
</dbReference>
<comment type="caution">
    <text evidence="14">The sequence shown here is derived from an EMBL/GenBank/DDBJ whole genome shotgun (WGS) entry which is preliminary data.</text>
</comment>
<dbReference type="InterPro" id="IPR001849">
    <property type="entry name" value="PH_domain"/>
</dbReference>
<feature type="region of interest" description="Disordered" evidence="10">
    <location>
        <begin position="305"/>
        <end position="333"/>
    </location>
</feature>
<reference evidence="14" key="1">
    <citation type="submission" date="2023-07" db="EMBL/GenBank/DDBJ databases">
        <authorList>
            <consortium name="AG Swart"/>
            <person name="Singh M."/>
            <person name="Singh A."/>
            <person name="Seah K."/>
            <person name="Emmerich C."/>
        </authorList>
    </citation>
    <scope>NUCLEOTIDE SEQUENCE</scope>
    <source>
        <strain evidence="14">DP1</strain>
    </source>
</reference>
<dbReference type="Pfam" id="PF00169">
    <property type="entry name" value="PH"/>
    <property type="match status" value="1"/>
</dbReference>
<evidence type="ECO:0000259" key="12">
    <source>
        <dbReference type="PROSITE" id="PS50011"/>
    </source>
</evidence>
<dbReference type="FunFam" id="1.10.510.10:FF:000571">
    <property type="entry name" value="Maternal embryonic leucine zipper kinase"/>
    <property type="match status" value="1"/>
</dbReference>
<dbReference type="Gene3D" id="1.10.238.10">
    <property type="entry name" value="EF-hand"/>
    <property type="match status" value="1"/>
</dbReference>
<feature type="domain" description="EF-hand" evidence="13">
    <location>
        <begin position="70"/>
        <end position="100"/>
    </location>
</feature>
<evidence type="ECO:0000256" key="8">
    <source>
        <dbReference type="ARBA" id="ARBA00024334"/>
    </source>
</evidence>
<name>A0AAD1Y5M5_EUPCR</name>
<keyword evidence="5" id="KW-0418">Kinase</keyword>
<dbReference type="SMART" id="SM00220">
    <property type="entry name" value="S_TKc"/>
    <property type="match status" value="1"/>
</dbReference>
<dbReference type="Proteomes" id="UP001295684">
    <property type="component" value="Unassembled WGS sequence"/>
</dbReference>
<evidence type="ECO:0000256" key="5">
    <source>
        <dbReference type="ARBA" id="ARBA00022777"/>
    </source>
</evidence>
<sequence length="782" mass="90421">MESPQSADLSFERLTIPDFSEIESEQFKREAVVPYFRDIYKDLASRSDNKAAGINKVTIIEYCHFPGVLADRFFSLLDDNKDEYIDVQEFIYVLFQIYYSQFDEQVKLVFEIYDFDCDGYITKEDVRIILSYIPILKDVDGEEKVKEGAFSQSGETCEGFDTRIKIQEEISELLDLAFKDKDSLNLDEFQEINETISSDMLVIVLTLIKEKLPCSEKFYKIQQEFLENKEQEEMKRLNTRGLCVETRSQKSIPTPNILKSLSPLAQHSCGDLSSPVSHLRKVMTQDTFGEFTSCIKEKDIDLKKFGSKNKKDGEDSSNSTKEESVSPTTKHDLVRLANKASDPKSLLGKDRRNLFASPTSFLKGTKSIKEENESSPTTKEAIEHEGEMMRQASKDRYKKYYYRLFDKEFYVYKTQKDKVHKTMINLIGVFLRVEKKEPLDQKNVLYPFTLIFPNKERTFFLLSKKSRDEWVAKIKKAIGYAHLYDYYEVKHAIGKGKFGTIKLGVHLKTGKKVAIKIMRKKNMSMQDIVMQKREIEILKICQHPSIIRLLDLFENHDYIYIVMEYCKGGDLFTYLEKRNFKIPESKASELSHSITTGIFYLHSFGIAHRDLKPENILMTDDSDDATPKLVDFGLSKIIGPKETCNDPFGTLSYVAPEVLLQKPYDKSVDLWSLGVIIYLLISGTLPFDDEDDREIARQTLQDEPDFSYKIWKKKDKATIELVSSLLEKEKDDRMDLSSVLQHPWILNKSEKIALQRRNSGDSSAAKFKAFAMTEDFHDSDSK</sequence>
<dbReference type="SUPFAM" id="SSF56112">
    <property type="entry name" value="Protein kinase-like (PK-like)"/>
    <property type="match status" value="1"/>
</dbReference>
<evidence type="ECO:0000259" key="13">
    <source>
        <dbReference type="PROSITE" id="PS50222"/>
    </source>
</evidence>
<dbReference type="PROSITE" id="PS50222">
    <property type="entry name" value="EF_HAND_2"/>
    <property type="match status" value="2"/>
</dbReference>
<evidence type="ECO:0000256" key="1">
    <source>
        <dbReference type="ARBA" id="ARBA00011245"/>
    </source>
</evidence>
<dbReference type="AlphaFoldDB" id="A0AAD1Y5M5"/>
<evidence type="ECO:0000256" key="3">
    <source>
        <dbReference type="ARBA" id="ARBA00022679"/>
    </source>
</evidence>
<dbReference type="EMBL" id="CAMPGE010027496">
    <property type="protein sequence ID" value="CAI2385119.1"/>
    <property type="molecule type" value="Genomic_DNA"/>
</dbReference>